<dbReference type="AlphaFoldDB" id="A0A0M3SJ83"/>
<dbReference type="PATRIC" id="fig|362837.3.peg.376"/>
<dbReference type="OrthoDB" id="389774at2"/>
<keyword evidence="2" id="KW-1185">Reference proteome</keyword>
<dbReference type="EMBL" id="CP012622">
    <property type="protein sequence ID" value="ALD66284.1"/>
    <property type="molecule type" value="Genomic_DNA"/>
</dbReference>
<sequence length="157" mass="18207">MAKKKNKLFFEENESITHILEDLLDLSLLKFDDNENKINTFKVPEINQNKAVTLNTTRAVTNLNKNVFKKEPMVPTPEVIDLHSIIEKARQKNNKFIKETGISNFIEPEQVILEKAKKQGKSAYDSDILRELILERQKKKRELMGLSSIINKAKTRK</sequence>
<accession>A0A0M3SJ83</accession>
<reference evidence="1 2" key="1">
    <citation type="journal article" date="2015" name="Genome Announc.">
        <title>Complete Genome Sequence of Spiroplasma cantharicola CC-1T (DSM 21588), a Bacterium Isolated from Soldier Beetle (Cantharis carolinus).</title>
        <authorList>
            <person name="Lo W.S."/>
            <person name="Liu P.Y."/>
            <person name="Kuo C.H."/>
        </authorList>
    </citation>
    <scope>NUCLEOTIDE SEQUENCE [LARGE SCALE GENOMIC DNA]</scope>
    <source>
        <strain evidence="1 2">CC-1</strain>
    </source>
</reference>
<dbReference type="STRING" id="362837.SCANT_v1c03740"/>
<protein>
    <submittedName>
        <fullName evidence="1">Uncharacterized protein</fullName>
    </submittedName>
</protein>
<name>A0A0M3SJ83_9MOLU</name>
<dbReference type="Proteomes" id="UP000063919">
    <property type="component" value="Chromosome"/>
</dbReference>
<dbReference type="KEGG" id="scj:SCANT_v1c03740"/>
<gene>
    <name evidence="1" type="ORF">SCANT_v1c03740</name>
</gene>
<evidence type="ECO:0000313" key="1">
    <source>
        <dbReference type="EMBL" id="ALD66284.1"/>
    </source>
</evidence>
<proteinExistence type="predicted"/>
<dbReference type="RefSeq" id="WP_053946046.1">
    <property type="nucleotide sequence ID" value="NZ_CP012622.1"/>
</dbReference>
<evidence type="ECO:0000313" key="2">
    <source>
        <dbReference type="Proteomes" id="UP000063919"/>
    </source>
</evidence>
<organism evidence="1 2">
    <name type="scientific">Spiroplasma cantharicola</name>
    <dbReference type="NCBI Taxonomy" id="362837"/>
    <lineage>
        <taxon>Bacteria</taxon>
        <taxon>Bacillati</taxon>
        <taxon>Mycoplasmatota</taxon>
        <taxon>Mollicutes</taxon>
        <taxon>Entomoplasmatales</taxon>
        <taxon>Spiroplasmataceae</taxon>
        <taxon>Spiroplasma</taxon>
    </lineage>
</organism>